<evidence type="ECO:0000256" key="1">
    <source>
        <dbReference type="ARBA" id="ARBA00023015"/>
    </source>
</evidence>
<dbReference type="InterPro" id="IPR051081">
    <property type="entry name" value="HTH_MetalResp_TranReg"/>
</dbReference>
<evidence type="ECO:0000256" key="2">
    <source>
        <dbReference type="ARBA" id="ARBA00023125"/>
    </source>
</evidence>
<dbReference type="PRINTS" id="PR00778">
    <property type="entry name" value="HTHARSR"/>
</dbReference>
<proteinExistence type="predicted"/>
<keyword evidence="1" id="KW-0805">Transcription regulation</keyword>
<organism evidence="5 6">
    <name type="scientific">Corynebacterium felinum</name>
    <dbReference type="NCBI Taxonomy" id="131318"/>
    <lineage>
        <taxon>Bacteria</taxon>
        <taxon>Bacillati</taxon>
        <taxon>Actinomycetota</taxon>
        <taxon>Actinomycetes</taxon>
        <taxon>Mycobacteriales</taxon>
        <taxon>Corynebacteriaceae</taxon>
        <taxon>Corynebacterium</taxon>
    </lineage>
</organism>
<dbReference type="InterPro" id="IPR011991">
    <property type="entry name" value="ArsR-like_HTH"/>
</dbReference>
<dbReference type="NCBIfam" id="NF033788">
    <property type="entry name" value="HTH_metalloreg"/>
    <property type="match status" value="1"/>
</dbReference>
<dbReference type="InterPro" id="IPR036388">
    <property type="entry name" value="WH-like_DNA-bd_sf"/>
</dbReference>
<gene>
    <name evidence="5" type="ORF">J2S37_001100</name>
</gene>
<keyword evidence="6" id="KW-1185">Reference proteome</keyword>
<dbReference type="SUPFAM" id="SSF46785">
    <property type="entry name" value="Winged helix' DNA-binding domain"/>
    <property type="match status" value="1"/>
</dbReference>
<feature type="domain" description="HTH arsR-type" evidence="4">
    <location>
        <begin position="20"/>
        <end position="112"/>
    </location>
</feature>
<keyword evidence="3" id="KW-0804">Transcription</keyword>
<dbReference type="Gene3D" id="1.10.10.10">
    <property type="entry name" value="Winged helix-like DNA-binding domain superfamily/Winged helix DNA-binding domain"/>
    <property type="match status" value="1"/>
</dbReference>
<comment type="caution">
    <text evidence="5">The sequence shown here is derived from an EMBL/GenBank/DDBJ whole genome shotgun (WGS) entry which is preliminary data.</text>
</comment>
<dbReference type="CDD" id="cd00090">
    <property type="entry name" value="HTH_ARSR"/>
    <property type="match status" value="1"/>
</dbReference>
<dbReference type="RefSeq" id="WP_277103634.1">
    <property type="nucleotide sequence ID" value="NZ_BAAAJS010000066.1"/>
</dbReference>
<evidence type="ECO:0000313" key="6">
    <source>
        <dbReference type="Proteomes" id="UP001183619"/>
    </source>
</evidence>
<evidence type="ECO:0000313" key="5">
    <source>
        <dbReference type="EMBL" id="MDR7354562.1"/>
    </source>
</evidence>
<reference evidence="5 6" key="1">
    <citation type="submission" date="2023-07" db="EMBL/GenBank/DDBJ databases">
        <title>Sequencing the genomes of 1000 actinobacteria strains.</title>
        <authorList>
            <person name="Klenk H.-P."/>
        </authorList>
    </citation>
    <scope>NUCLEOTIDE SEQUENCE [LARGE SCALE GENOMIC DNA]</scope>
    <source>
        <strain evidence="5 6">DSM 44508</strain>
    </source>
</reference>
<dbReference type="EMBL" id="JAVDYF010000001">
    <property type="protein sequence ID" value="MDR7354562.1"/>
    <property type="molecule type" value="Genomic_DNA"/>
</dbReference>
<dbReference type="PANTHER" id="PTHR33154">
    <property type="entry name" value="TRANSCRIPTIONAL REGULATOR, ARSR FAMILY"/>
    <property type="match status" value="1"/>
</dbReference>
<name>A0ABU2B7H4_9CORY</name>
<sequence>MRSSPVSPPKGAYPQSLDLPCTQRSERAAMLFKVLGDPTRLQILMIIAHNKDKAVCAVELSEALNISAPTVTHHMKKLTDANLVTRHKVGKWAYYEIVKSEYQRINKLVEAL</sequence>
<dbReference type="PANTHER" id="PTHR33154:SF33">
    <property type="entry name" value="TRANSCRIPTIONAL REPRESSOR SDPR"/>
    <property type="match status" value="1"/>
</dbReference>
<protein>
    <submittedName>
        <fullName evidence="5">ArsR family transcriptional regulator</fullName>
    </submittedName>
</protein>
<evidence type="ECO:0000259" key="4">
    <source>
        <dbReference type="PROSITE" id="PS50987"/>
    </source>
</evidence>
<dbReference type="InterPro" id="IPR036390">
    <property type="entry name" value="WH_DNA-bd_sf"/>
</dbReference>
<evidence type="ECO:0000256" key="3">
    <source>
        <dbReference type="ARBA" id="ARBA00023163"/>
    </source>
</evidence>
<dbReference type="Pfam" id="PF01022">
    <property type="entry name" value="HTH_5"/>
    <property type="match status" value="1"/>
</dbReference>
<keyword evidence="2" id="KW-0238">DNA-binding</keyword>
<accession>A0ABU2B7H4</accession>
<dbReference type="Proteomes" id="UP001183619">
    <property type="component" value="Unassembled WGS sequence"/>
</dbReference>
<dbReference type="PROSITE" id="PS50987">
    <property type="entry name" value="HTH_ARSR_2"/>
    <property type="match status" value="1"/>
</dbReference>
<dbReference type="SMART" id="SM00418">
    <property type="entry name" value="HTH_ARSR"/>
    <property type="match status" value="1"/>
</dbReference>
<dbReference type="InterPro" id="IPR001845">
    <property type="entry name" value="HTH_ArsR_DNA-bd_dom"/>
</dbReference>